<feature type="transmembrane region" description="Helical" evidence="11">
    <location>
        <begin position="7"/>
        <end position="24"/>
    </location>
</feature>
<feature type="transmembrane region" description="Helical" evidence="11">
    <location>
        <begin position="30"/>
        <end position="47"/>
    </location>
</feature>
<organism evidence="12">
    <name type="scientific">Haploginglymus sp. JP-2016</name>
    <dbReference type="NCBI Taxonomy" id="1867951"/>
    <lineage>
        <taxon>Eukaryota</taxon>
        <taxon>Metazoa</taxon>
        <taxon>Ecdysozoa</taxon>
        <taxon>Arthropoda</taxon>
        <taxon>Crustacea</taxon>
        <taxon>Multicrustacea</taxon>
        <taxon>Malacostraca</taxon>
        <taxon>Eumalacostraca</taxon>
        <taxon>Peracarida</taxon>
        <taxon>Amphipoda</taxon>
        <taxon>Senticaudata</taxon>
        <taxon>Gammarida</taxon>
        <taxon>Crangonyctidira</taxon>
        <taxon>Crangonyctoidea</taxon>
        <taxon>Niphargidae</taxon>
        <taxon>Haploginglymus</taxon>
    </lineage>
</organism>
<accession>A0A330IVD2</accession>
<evidence type="ECO:0000256" key="8">
    <source>
        <dbReference type="ARBA" id="ARBA00023136"/>
    </source>
</evidence>
<keyword evidence="5" id="KW-1278">Translocase</keyword>
<evidence type="ECO:0000256" key="9">
    <source>
        <dbReference type="ARBA" id="ARBA00031586"/>
    </source>
</evidence>
<dbReference type="Pfam" id="PF00420">
    <property type="entry name" value="Oxidored_q2"/>
    <property type="match status" value="1"/>
</dbReference>
<evidence type="ECO:0000256" key="11">
    <source>
        <dbReference type="SAM" id="Phobius"/>
    </source>
</evidence>
<protein>
    <recommendedName>
        <fullName evidence="3">NADH-ubiquinone oxidoreductase chain 4L</fullName>
    </recommendedName>
    <alternativeName>
        <fullName evidence="9">NADH dehydrogenase subunit 4L</fullName>
    </alternativeName>
</protein>
<dbReference type="AlphaFoldDB" id="A0A330IVD2"/>
<comment type="similarity">
    <text evidence="2">Belongs to the complex I subunit 4L family.</text>
</comment>
<reference evidence="12" key="1">
    <citation type="submission" date="2016-05" db="EMBL/GenBank/DDBJ databases">
        <title>Mitogenome of two Haploginglymus species.</title>
        <authorList>
            <person name="Pons J."/>
            <person name="Jurado-Rivera J.A."/>
            <person name="Jaume D."/>
            <person name="Juan C."/>
        </authorList>
    </citation>
    <scope>NUCLEOTIDE SEQUENCE</scope>
    <source>
        <tissue evidence="12">Adult</tissue>
    </source>
</reference>
<keyword evidence="6 11" id="KW-1133">Transmembrane helix</keyword>
<evidence type="ECO:0000256" key="10">
    <source>
        <dbReference type="ARBA" id="ARBA00049551"/>
    </source>
</evidence>
<evidence type="ECO:0000256" key="2">
    <source>
        <dbReference type="ARBA" id="ARBA00010519"/>
    </source>
</evidence>
<dbReference type="GO" id="GO:0008137">
    <property type="term" value="F:NADH dehydrogenase (ubiquinone) activity"/>
    <property type="evidence" value="ECO:0007669"/>
    <property type="project" value="UniProtKB-EC"/>
</dbReference>
<comment type="catalytic activity">
    <reaction evidence="10">
        <text>a ubiquinone + NADH + 5 H(+)(in) = a ubiquinol + NAD(+) + 4 H(+)(out)</text>
        <dbReference type="Rhea" id="RHEA:29091"/>
        <dbReference type="Rhea" id="RHEA-COMP:9565"/>
        <dbReference type="Rhea" id="RHEA-COMP:9566"/>
        <dbReference type="ChEBI" id="CHEBI:15378"/>
        <dbReference type="ChEBI" id="CHEBI:16389"/>
        <dbReference type="ChEBI" id="CHEBI:17976"/>
        <dbReference type="ChEBI" id="CHEBI:57540"/>
        <dbReference type="ChEBI" id="CHEBI:57945"/>
        <dbReference type="EC" id="7.1.1.2"/>
    </reaction>
</comment>
<keyword evidence="8 11" id="KW-0472">Membrane</keyword>
<evidence type="ECO:0000256" key="5">
    <source>
        <dbReference type="ARBA" id="ARBA00022967"/>
    </source>
</evidence>
<evidence type="ECO:0000256" key="6">
    <source>
        <dbReference type="ARBA" id="ARBA00022989"/>
    </source>
</evidence>
<geneLocation type="mitochondrion" evidence="12"/>
<name>A0A330IVD2_9CRUS</name>
<evidence type="ECO:0000256" key="1">
    <source>
        <dbReference type="ARBA" id="ARBA00004141"/>
    </source>
</evidence>
<evidence type="ECO:0000256" key="4">
    <source>
        <dbReference type="ARBA" id="ARBA00022692"/>
    </source>
</evidence>
<dbReference type="EMBL" id="LT594768">
    <property type="protein sequence ID" value="SBT96187.1"/>
    <property type="molecule type" value="Genomic_DNA"/>
</dbReference>
<comment type="subcellular location">
    <subcellularLocation>
        <location evidence="1">Membrane</location>
        <topology evidence="1">Multi-pass membrane protein</topology>
    </subcellularLocation>
</comment>
<keyword evidence="12" id="KW-0496">Mitochondrion</keyword>
<dbReference type="InterPro" id="IPR039428">
    <property type="entry name" value="NUOK/Mnh_C1-like"/>
</dbReference>
<feature type="transmembrane region" description="Helical" evidence="11">
    <location>
        <begin position="59"/>
        <end position="83"/>
    </location>
</feature>
<gene>
    <name evidence="12" type="primary">ND4L</name>
</gene>
<sequence length="96" mass="11102">MIKFIELGVVLMIFMGVMGYVVNYSHLLNSLLMLEFISLGIFFFFFLKFSYMVEEVYCLYFLVVVVCESVLGLSLLVLAVWVYSSDYLMSVNVLMC</sequence>
<evidence type="ECO:0000313" key="12">
    <source>
        <dbReference type="EMBL" id="SBT96187.1"/>
    </source>
</evidence>
<evidence type="ECO:0000256" key="3">
    <source>
        <dbReference type="ARBA" id="ARBA00016612"/>
    </source>
</evidence>
<keyword evidence="4 11" id="KW-0812">Transmembrane</keyword>
<dbReference type="Gene3D" id="1.10.287.3510">
    <property type="match status" value="1"/>
</dbReference>
<proteinExistence type="inferred from homology"/>
<evidence type="ECO:0000256" key="7">
    <source>
        <dbReference type="ARBA" id="ARBA00023027"/>
    </source>
</evidence>
<keyword evidence="7" id="KW-0520">NAD</keyword>
<dbReference type="GO" id="GO:0016020">
    <property type="term" value="C:membrane"/>
    <property type="evidence" value="ECO:0007669"/>
    <property type="project" value="UniProtKB-SubCell"/>
</dbReference>